<reference evidence="1" key="1">
    <citation type="submission" date="2019-08" db="EMBL/GenBank/DDBJ databases">
        <title>The improved chromosome-level genome for the pearl oyster Pinctada fucata martensii using PacBio sequencing and Hi-C.</title>
        <authorList>
            <person name="Zheng Z."/>
        </authorList>
    </citation>
    <scope>NUCLEOTIDE SEQUENCE</scope>
    <source>
        <strain evidence="1">ZZ-2019</strain>
        <tissue evidence="1">Adductor muscle</tissue>
    </source>
</reference>
<protein>
    <submittedName>
        <fullName evidence="1">Uncharacterized protein</fullName>
    </submittedName>
</protein>
<evidence type="ECO:0000313" key="1">
    <source>
        <dbReference type="EMBL" id="KAK3105701.1"/>
    </source>
</evidence>
<name>A0AA88YRY0_PINIB</name>
<keyword evidence="2" id="KW-1185">Reference proteome</keyword>
<proteinExistence type="predicted"/>
<sequence>MALSSDLFCQVKKYDALIGEYTADSFSYKNISNHVLGQHGIELIVERKESHLFPGVLGIICIGTQIIFTFLNITNDHYEEILDDAVDRKHKASIMYTRPYDFMDEADRNELLEPFFWLGCIQTDRYSVYGPSQVFTVK</sequence>
<comment type="caution">
    <text evidence="1">The sequence shown here is derived from an EMBL/GenBank/DDBJ whole genome shotgun (WGS) entry which is preliminary data.</text>
</comment>
<accession>A0AA88YRY0</accession>
<dbReference type="Proteomes" id="UP001186944">
    <property type="component" value="Unassembled WGS sequence"/>
</dbReference>
<dbReference type="AlphaFoldDB" id="A0AA88YRY0"/>
<evidence type="ECO:0000313" key="2">
    <source>
        <dbReference type="Proteomes" id="UP001186944"/>
    </source>
</evidence>
<organism evidence="1 2">
    <name type="scientific">Pinctada imbricata</name>
    <name type="common">Atlantic pearl-oyster</name>
    <name type="synonym">Pinctada martensii</name>
    <dbReference type="NCBI Taxonomy" id="66713"/>
    <lineage>
        <taxon>Eukaryota</taxon>
        <taxon>Metazoa</taxon>
        <taxon>Spiralia</taxon>
        <taxon>Lophotrochozoa</taxon>
        <taxon>Mollusca</taxon>
        <taxon>Bivalvia</taxon>
        <taxon>Autobranchia</taxon>
        <taxon>Pteriomorphia</taxon>
        <taxon>Pterioida</taxon>
        <taxon>Pterioidea</taxon>
        <taxon>Pteriidae</taxon>
        <taxon>Pinctada</taxon>
    </lineage>
</organism>
<gene>
    <name evidence="1" type="ORF">FSP39_003813</name>
</gene>
<dbReference type="EMBL" id="VSWD01000003">
    <property type="protein sequence ID" value="KAK3105701.1"/>
    <property type="molecule type" value="Genomic_DNA"/>
</dbReference>